<name>A0A381NW22_9ZZZZ</name>
<dbReference type="AlphaFoldDB" id="A0A381NW22"/>
<accession>A0A381NW22</accession>
<organism evidence="2">
    <name type="scientific">marine metagenome</name>
    <dbReference type="NCBI Taxonomy" id="408172"/>
    <lineage>
        <taxon>unclassified sequences</taxon>
        <taxon>metagenomes</taxon>
        <taxon>ecological metagenomes</taxon>
    </lineage>
</organism>
<feature type="region of interest" description="Disordered" evidence="1">
    <location>
        <begin position="1"/>
        <end position="23"/>
    </location>
</feature>
<sequence length="106" mass="11719">MSRASCASDRPVGRACPSRGTVEGTPRTNFYREEFLKHQACLELHRDAYSECAITETEAALRRVMVQVDELCAEGRTDVGAVVSRLLQSFDGVTKLSTWSDPSSIH</sequence>
<protein>
    <submittedName>
        <fullName evidence="2">Uncharacterized protein</fullName>
    </submittedName>
</protein>
<evidence type="ECO:0000256" key="1">
    <source>
        <dbReference type="SAM" id="MobiDB-lite"/>
    </source>
</evidence>
<gene>
    <name evidence="2" type="ORF">METZ01_LOCUS10537</name>
</gene>
<evidence type="ECO:0000313" key="2">
    <source>
        <dbReference type="EMBL" id="SUZ57683.1"/>
    </source>
</evidence>
<proteinExistence type="predicted"/>
<dbReference type="EMBL" id="UINC01000572">
    <property type="protein sequence ID" value="SUZ57683.1"/>
    <property type="molecule type" value="Genomic_DNA"/>
</dbReference>
<reference evidence="2" key="1">
    <citation type="submission" date="2018-05" db="EMBL/GenBank/DDBJ databases">
        <authorList>
            <person name="Lanie J.A."/>
            <person name="Ng W.-L."/>
            <person name="Kazmierczak K.M."/>
            <person name="Andrzejewski T.M."/>
            <person name="Davidsen T.M."/>
            <person name="Wayne K.J."/>
            <person name="Tettelin H."/>
            <person name="Glass J.I."/>
            <person name="Rusch D."/>
            <person name="Podicherti R."/>
            <person name="Tsui H.-C.T."/>
            <person name="Winkler M.E."/>
        </authorList>
    </citation>
    <scope>NUCLEOTIDE SEQUENCE</scope>
</reference>